<dbReference type="Proteomes" id="UP000053875">
    <property type="component" value="Unassembled WGS sequence"/>
</dbReference>
<feature type="compositionally biased region" description="Polar residues" evidence="7">
    <location>
        <begin position="654"/>
        <end position="673"/>
    </location>
</feature>
<reference evidence="8 9" key="1">
    <citation type="submission" date="2014-04" db="EMBL/GenBank/DDBJ databases">
        <title>Genome evolution of avian class.</title>
        <authorList>
            <person name="Zhang G."/>
            <person name="Li C."/>
        </authorList>
    </citation>
    <scope>NUCLEOTIDE SEQUENCE [LARGE SCALE GENOMIC DNA]</scope>
    <source>
        <strain evidence="8">BGI_N307</strain>
    </source>
</reference>
<evidence type="ECO:0000256" key="3">
    <source>
        <dbReference type="ARBA" id="ARBA00023015"/>
    </source>
</evidence>
<keyword evidence="2" id="KW-0677">Repeat</keyword>
<keyword evidence="5" id="KW-0804">Transcription</keyword>
<organism evidence="8 9">
    <name type="scientific">Dryobates pubescens</name>
    <name type="common">Downy woodpecker</name>
    <name type="synonym">Picoides pubescens</name>
    <dbReference type="NCBI Taxonomy" id="118200"/>
    <lineage>
        <taxon>Eukaryota</taxon>
        <taxon>Metazoa</taxon>
        <taxon>Chordata</taxon>
        <taxon>Craniata</taxon>
        <taxon>Vertebrata</taxon>
        <taxon>Euteleostomi</taxon>
        <taxon>Archelosauria</taxon>
        <taxon>Archosauria</taxon>
        <taxon>Dinosauria</taxon>
        <taxon>Saurischia</taxon>
        <taxon>Theropoda</taxon>
        <taxon>Coelurosauria</taxon>
        <taxon>Aves</taxon>
        <taxon>Neognathae</taxon>
        <taxon>Neoaves</taxon>
        <taxon>Telluraves</taxon>
        <taxon>Coraciimorphae</taxon>
        <taxon>Piciformes</taxon>
        <taxon>Picidae</taxon>
        <taxon>Dryobates</taxon>
    </lineage>
</organism>
<accession>A0A093GK86</accession>
<gene>
    <name evidence="8" type="ORF">N307_08295</name>
</gene>
<dbReference type="Gene3D" id="3.90.1460.10">
    <property type="entry name" value="GTF2I-like"/>
    <property type="match status" value="6"/>
</dbReference>
<keyword evidence="6" id="KW-0539">Nucleus</keyword>
<dbReference type="PROSITE" id="PS51139">
    <property type="entry name" value="GTF2I"/>
    <property type="match status" value="6"/>
</dbReference>
<proteinExistence type="predicted"/>
<feature type="region of interest" description="Disordered" evidence="7">
    <location>
        <begin position="652"/>
        <end position="684"/>
    </location>
</feature>
<evidence type="ECO:0000313" key="9">
    <source>
        <dbReference type="Proteomes" id="UP000053875"/>
    </source>
</evidence>
<feature type="compositionally biased region" description="Low complexity" evidence="7">
    <location>
        <begin position="791"/>
        <end position="804"/>
    </location>
</feature>
<evidence type="ECO:0000256" key="7">
    <source>
        <dbReference type="SAM" id="MobiDB-lite"/>
    </source>
</evidence>
<dbReference type="PANTHER" id="PTHR46304:SF2">
    <property type="entry name" value="GENERAL TRANSCRIPTION FACTOR II-I"/>
    <property type="match status" value="1"/>
</dbReference>
<dbReference type="SUPFAM" id="SSF117773">
    <property type="entry name" value="GTF2I-like repeat"/>
    <property type="match status" value="6"/>
</dbReference>
<evidence type="ECO:0000256" key="6">
    <source>
        <dbReference type="ARBA" id="ARBA00023242"/>
    </source>
</evidence>
<dbReference type="AlphaFoldDB" id="A0A093GK86"/>
<name>A0A093GK86_DRYPU</name>
<keyword evidence="4" id="KW-0238">DNA-binding</keyword>
<dbReference type="GO" id="GO:0003700">
    <property type="term" value="F:DNA-binding transcription factor activity"/>
    <property type="evidence" value="ECO:0007669"/>
    <property type="project" value="TreeGrafter"/>
</dbReference>
<sequence length="944" mass="105244">MAQTTGPAAHLEEEESSCSKLVVTFLMSALESMCKELAKSKAEIACIAVFEAEVFVVGTERGRNFLSSRKEFQEDFVKYCVREEKAAETKKTKTLPPVNGLTVDTEEEEALMKSVDDFFCFCYGKALGKSTLVPVPYEKIQNDQSFLIAQGLPRGVALQHPSKYDVVTLKWILDHKSQISFVLKRLFALSRAALVLVCFCSCPPVPPTEVKTESKEDPAASLVTAPVAVKEEPHDPAYYQYTIPAATLGSSQPAQRIALVKIYTDDDDEEEEEEEEEEDDDDGGDDDDEEYLPPSKKRRNTRSANGAASTGRRATRTLNSDKWNTRITNLRKQVQEVFERKYAEAVKAKGPVIIPYTTFQSHEDELIVEGLPEGVPFRRPSTYGIPRLERILLVKEQIRFVIKKECWFCSVSLCNTAKEEWHAKLTKLRKAVDELFSKKLAEALGSSEPKPVPYQKFETHSTDLCVEGLPENIPFRSPSWYGIPRLEKIIQASQRIKFVIKRPELLAPSAPAGTQRTADTSGKEDWNIKITRLRKEVEEIYNTKFGQALGLSEAVKVPYPVFEANSEHLYVEGLPEGIPFRSPTWFGIPRLEKIIRGKCKIKFVVKKPELVTSCLPPGLASKINIEEMSPRNSESSQSPASNSKVAEIEVTVEDGSNTPEKADVQNNSSTNGSHPGLNPQGKDFSFDSWNSRINDLKQKVDQVFSEKCAEALGVPGPVKVPYGLFESHPDVFSVEGLPDGVPFRRPSTFGIPRLEKILRSKSKIKFIIKKPEKFKAAIKEHTARGPQNKRTSSGAANTASTTTNRVVSKTDPSEDLNIIQVTLSDDESERLRKAERARHLREEVNDLFSRKFAEAIGVDSMKVPYRKITNYPGCVVVEGLPPGVEFKAPSYLEMSSMRKILESPESIKFTIVRPIPGLVINNQLMEKAEEAAEAPAIPVPAAAP</sequence>
<dbReference type="GO" id="GO:0003677">
    <property type="term" value="F:DNA binding"/>
    <property type="evidence" value="ECO:0007669"/>
    <property type="project" value="UniProtKB-KW"/>
</dbReference>
<comment type="subcellular location">
    <subcellularLocation>
        <location evidence="1">Nucleus</location>
    </subcellularLocation>
</comment>
<keyword evidence="3" id="KW-0805">Transcription regulation</keyword>
<feature type="region of interest" description="Disordered" evidence="7">
    <location>
        <begin position="264"/>
        <end position="320"/>
    </location>
</feature>
<evidence type="ECO:0000256" key="5">
    <source>
        <dbReference type="ARBA" id="ARBA00023163"/>
    </source>
</evidence>
<feature type="non-terminal residue" evidence="8">
    <location>
        <position position="944"/>
    </location>
</feature>
<evidence type="ECO:0000313" key="8">
    <source>
        <dbReference type="EMBL" id="KFV67372.1"/>
    </source>
</evidence>
<dbReference type="EMBL" id="KL215912">
    <property type="protein sequence ID" value="KFV67372.1"/>
    <property type="molecule type" value="Genomic_DNA"/>
</dbReference>
<keyword evidence="9" id="KW-1185">Reference proteome</keyword>
<dbReference type="InterPro" id="IPR004212">
    <property type="entry name" value="GTF2I"/>
</dbReference>
<evidence type="ECO:0000256" key="2">
    <source>
        <dbReference type="ARBA" id="ARBA00022737"/>
    </source>
</evidence>
<protein>
    <submittedName>
        <fullName evidence="8">General transcription factor II-I</fullName>
    </submittedName>
</protein>
<dbReference type="GO" id="GO:0005634">
    <property type="term" value="C:nucleus"/>
    <property type="evidence" value="ECO:0007669"/>
    <property type="project" value="UniProtKB-SubCell"/>
</dbReference>
<evidence type="ECO:0000256" key="4">
    <source>
        <dbReference type="ARBA" id="ARBA00023125"/>
    </source>
</evidence>
<dbReference type="PANTHER" id="PTHR46304">
    <property type="entry name" value="GENERAL TRANSCRIPTION FACTOR II-I REPEAT DOMAIN-CONTAINING PROTEIN 1"/>
    <property type="match status" value="1"/>
</dbReference>
<feature type="region of interest" description="Disordered" evidence="7">
    <location>
        <begin position="780"/>
        <end position="810"/>
    </location>
</feature>
<feature type="compositionally biased region" description="Acidic residues" evidence="7">
    <location>
        <begin position="265"/>
        <end position="291"/>
    </location>
</feature>
<dbReference type="Pfam" id="PF02946">
    <property type="entry name" value="GTF2I"/>
    <property type="match status" value="6"/>
</dbReference>
<evidence type="ECO:0000256" key="1">
    <source>
        <dbReference type="ARBA" id="ARBA00004123"/>
    </source>
</evidence>
<dbReference type="InterPro" id="IPR036647">
    <property type="entry name" value="GTF2I-like_rpt_sf"/>
</dbReference>